<dbReference type="InterPro" id="IPR036852">
    <property type="entry name" value="Peptidase_S8/S53_dom_sf"/>
</dbReference>
<gene>
    <name evidence="7" type="ORF">M2127_000351</name>
</gene>
<keyword evidence="2 5" id="KW-0645">Protease</keyword>
<evidence type="ECO:0000259" key="6">
    <source>
        <dbReference type="Pfam" id="PF00082"/>
    </source>
</evidence>
<organism evidence="7 8">
    <name type="scientific">Polynucleobacter sphagniphilus</name>
    <dbReference type="NCBI Taxonomy" id="1743169"/>
    <lineage>
        <taxon>Bacteria</taxon>
        <taxon>Pseudomonadati</taxon>
        <taxon>Pseudomonadota</taxon>
        <taxon>Betaproteobacteria</taxon>
        <taxon>Burkholderiales</taxon>
        <taxon>Burkholderiaceae</taxon>
        <taxon>Polynucleobacter</taxon>
    </lineage>
</organism>
<dbReference type="InterPro" id="IPR050131">
    <property type="entry name" value="Peptidase_S8_subtilisin-like"/>
</dbReference>
<dbReference type="AlphaFoldDB" id="A0AA43M6J5"/>
<evidence type="ECO:0000256" key="4">
    <source>
        <dbReference type="ARBA" id="ARBA00022825"/>
    </source>
</evidence>
<dbReference type="EC" id="3.4.21.-" evidence="7"/>
<sequence length="771" mass="84415">MARRTPTYSAQSKLSNPLAHVGFQPSDLSGIEVKGGGVKELVEVTADLRRVLQNEVTKASEEISIEMSEYPEIPSVLVMSLRDVAIAKSHRPLTLAHEAGMPSAGHGYVNEMLVAANQVTIEHLNEVIQNRNTKSIRANLSAIEHFETWGVQRRLPKQFRGKDISLVYEDFLDLKRRLIVKLFNHQSSNTTQMVVERTSQLLFDLNVHHHQLSQRVGPPLFVLEFNDKLTEEIFLKIVRFQGIKGVMPEPYIWPSNNSEVMPASNAPRIIGPGNESPVVAVCDTGVVPGEGVLTPWISSRDTYVLPPDTNYVHGTQVSSLVVDGFGLNLEHALFPQTSCFVHDVCLLEIHNAKVTDLIVRLREAIPKAPHVKIWNLSLGGDPIADDEFSEFAKELDSLSDAYNILFVVASGNYSGQPRRSWPTDGSILTDRISIPGDSVRALTVGAITHLSSDDALVGIGMPAPYSRRGPGPVFTPKPDIVHIGGNINADLSSTNIGVNVLNPNGEFGHGCGTSFAAPIASSMAAHAWKNLEASSHSHSLNVTPSMIKALMIHSAQLASPDRSPIERRYFGAGIPKDITSVLYDSDSSFTMLFELDIVDATKWRKSPFPIPAALMENGKLKGEVIITAVYAPPLDSSAGSEYVRVNVDIGFGTLSPDEEGRLQFKGQVPMEGEIGTTGYEDAQVEYGGKWSPVKIYRKKFSQGKTGNIWALQASLVRRAFEPQLAQPLRVVILVTLRALDGNSNVYEDGRRALAATNWISQDLVNRIQVPV</sequence>
<evidence type="ECO:0000256" key="2">
    <source>
        <dbReference type="ARBA" id="ARBA00022670"/>
    </source>
</evidence>
<feature type="domain" description="Peptidase S8/S53" evidence="6">
    <location>
        <begin position="277"/>
        <end position="573"/>
    </location>
</feature>
<protein>
    <submittedName>
        <fullName evidence="7">Serine protease AprX</fullName>
        <ecNumber evidence="7">3.4.21.-</ecNumber>
    </submittedName>
</protein>
<comment type="similarity">
    <text evidence="1 5">Belongs to the peptidase S8 family.</text>
</comment>
<comment type="caution">
    <text evidence="7">The sequence shown here is derived from an EMBL/GenBank/DDBJ whole genome shotgun (WGS) entry which is preliminary data.</text>
</comment>
<evidence type="ECO:0000256" key="5">
    <source>
        <dbReference type="PROSITE-ProRule" id="PRU01240"/>
    </source>
</evidence>
<accession>A0AA43M6J5</accession>
<dbReference type="PANTHER" id="PTHR43806">
    <property type="entry name" value="PEPTIDASE S8"/>
    <property type="match status" value="1"/>
</dbReference>
<feature type="active site" description="Charge relay system" evidence="5">
    <location>
        <position position="313"/>
    </location>
</feature>
<dbReference type="Pfam" id="PF00082">
    <property type="entry name" value="Peptidase_S8"/>
    <property type="match status" value="1"/>
</dbReference>
<keyword evidence="4 5" id="KW-0720">Serine protease</keyword>
<dbReference type="EMBL" id="JARXYA010000001">
    <property type="protein sequence ID" value="MDH6503068.1"/>
    <property type="molecule type" value="Genomic_DNA"/>
</dbReference>
<dbReference type="PROSITE" id="PS51892">
    <property type="entry name" value="SUBTILASE"/>
    <property type="match status" value="1"/>
</dbReference>
<evidence type="ECO:0000256" key="3">
    <source>
        <dbReference type="ARBA" id="ARBA00022801"/>
    </source>
</evidence>
<dbReference type="InterPro" id="IPR049955">
    <property type="entry name" value="IteS-like"/>
</dbReference>
<feature type="active site" description="Charge relay system" evidence="5">
    <location>
        <position position="283"/>
    </location>
</feature>
<evidence type="ECO:0000256" key="1">
    <source>
        <dbReference type="ARBA" id="ARBA00011073"/>
    </source>
</evidence>
<dbReference type="Proteomes" id="UP001161160">
    <property type="component" value="Unassembled WGS sequence"/>
</dbReference>
<keyword evidence="8" id="KW-1185">Reference proteome</keyword>
<evidence type="ECO:0000313" key="8">
    <source>
        <dbReference type="Proteomes" id="UP001161160"/>
    </source>
</evidence>
<dbReference type="NCBIfam" id="NF042956">
    <property type="entry name" value="IteS_antiphage"/>
    <property type="match status" value="1"/>
</dbReference>
<dbReference type="InterPro" id="IPR034074">
    <property type="entry name" value="Y4bN_pept_dom"/>
</dbReference>
<dbReference type="SUPFAM" id="SSF52743">
    <property type="entry name" value="Subtilisin-like"/>
    <property type="match status" value="1"/>
</dbReference>
<dbReference type="RefSeq" id="WP_076023819.1">
    <property type="nucleotide sequence ID" value="NZ_JARXXW010000001.1"/>
</dbReference>
<name>A0AA43M6J5_9BURK</name>
<dbReference type="PANTHER" id="PTHR43806:SF11">
    <property type="entry name" value="CEREVISIN-RELATED"/>
    <property type="match status" value="1"/>
</dbReference>
<dbReference type="GO" id="GO:0004252">
    <property type="term" value="F:serine-type endopeptidase activity"/>
    <property type="evidence" value="ECO:0007669"/>
    <property type="project" value="UniProtKB-UniRule"/>
</dbReference>
<dbReference type="InterPro" id="IPR000209">
    <property type="entry name" value="Peptidase_S8/S53_dom"/>
</dbReference>
<keyword evidence="3 5" id="KW-0378">Hydrolase</keyword>
<feature type="active site" description="Charge relay system" evidence="5">
    <location>
        <position position="514"/>
    </location>
</feature>
<dbReference type="GO" id="GO:0006508">
    <property type="term" value="P:proteolysis"/>
    <property type="evidence" value="ECO:0007669"/>
    <property type="project" value="UniProtKB-KW"/>
</dbReference>
<dbReference type="Gene3D" id="3.40.50.200">
    <property type="entry name" value="Peptidase S8/S53 domain"/>
    <property type="match status" value="1"/>
</dbReference>
<dbReference type="CDD" id="cd04847">
    <property type="entry name" value="Peptidases_S8_Subtilisin_like_2"/>
    <property type="match status" value="1"/>
</dbReference>
<evidence type="ECO:0000313" key="7">
    <source>
        <dbReference type="EMBL" id="MDH6503068.1"/>
    </source>
</evidence>
<reference evidence="7" key="1">
    <citation type="submission" date="2023-04" db="EMBL/GenBank/DDBJ databases">
        <title>Genome Encyclopedia of Bacteria and Archaea VI: Functional Genomics of Type Strains.</title>
        <authorList>
            <person name="Whitman W."/>
        </authorList>
    </citation>
    <scope>NUCLEOTIDE SEQUENCE</scope>
    <source>
        <strain evidence="7">Enz.4-51</strain>
    </source>
</reference>
<proteinExistence type="inferred from homology"/>